<dbReference type="PROSITE" id="PS01013">
    <property type="entry name" value="OSBP"/>
    <property type="match status" value="1"/>
</dbReference>
<dbReference type="InterPro" id="IPR011993">
    <property type="entry name" value="PH-like_dom_sf"/>
</dbReference>
<dbReference type="GO" id="GO:0005886">
    <property type="term" value="C:plasma membrane"/>
    <property type="evidence" value="ECO:0007669"/>
    <property type="project" value="TreeGrafter"/>
</dbReference>
<keyword evidence="2" id="KW-0446">Lipid-binding</keyword>
<name>A0A5C6PKQ1_9TELE</name>
<protein>
    <recommendedName>
        <fullName evidence="4">Oxysterol-binding protein</fullName>
    </recommendedName>
</protein>
<dbReference type="GO" id="GO:0097038">
    <property type="term" value="C:perinuclear endoplasmic reticulum"/>
    <property type="evidence" value="ECO:0007669"/>
    <property type="project" value="TreeGrafter"/>
</dbReference>
<evidence type="ECO:0000256" key="4">
    <source>
        <dbReference type="RuleBase" id="RU003845"/>
    </source>
</evidence>
<dbReference type="AlphaFoldDB" id="A0A5C6PKQ1"/>
<dbReference type="GO" id="GO:0005829">
    <property type="term" value="C:cytosol"/>
    <property type="evidence" value="ECO:0007669"/>
    <property type="project" value="TreeGrafter"/>
</dbReference>
<dbReference type="GO" id="GO:0015485">
    <property type="term" value="F:cholesterol binding"/>
    <property type="evidence" value="ECO:0007669"/>
    <property type="project" value="TreeGrafter"/>
</dbReference>
<dbReference type="SUPFAM" id="SSF144000">
    <property type="entry name" value="Oxysterol-binding protein-like"/>
    <property type="match status" value="1"/>
</dbReference>
<organism evidence="7 8">
    <name type="scientific">Takifugu flavidus</name>
    <name type="common">sansaifugu</name>
    <dbReference type="NCBI Taxonomy" id="433684"/>
    <lineage>
        <taxon>Eukaryota</taxon>
        <taxon>Metazoa</taxon>
        <taxon>Chordata</taxon>
        <taxon>Craniata</taxon>
        <taxon>Vertebrata</taxon>
        <taxon>Euteleostomi</taxon>
        <taxon>Actinopterygii</taxon>
        <taxon>Neopterygii</taxon>
        <taxon>Teleostei</taxon>
        <taxon>Neoteleostei</taxon>
        <taxon>Acanthomorphata</taxon>
        <taxon>Eupercaria</taxon>
        <taxon>Tetraodontiformes</taxon>
        <taxon>Tetradontoidea</taxon>
        <taxon>Tetraodontidae</taxon>
        <taxon>Takifugu</taxon>
    </lineage>
</organism>
<proteinExistence type="inferred from homology"/>
<dbReference type="Proteomes" id="UP000324091">
    <property type="component" value="Chromosome 10"/>
</dbReference>
<dbReference type="Gene3D" id="2.30.29.30">
    <property type="entry name" value="Pleckstrin-homology domain (PH domain)/Phosphotyrosine-binding domain (PTB)"/>
    <property type="match status" value="1"/>
</dbReference>
<dbReference type="InterPro" id="IPR018494">
    <property type="entry name" value="Oxysterol-bd_CS"/>
</dbReference>
<evidence type="ECO:0000256" key="3">
    <source>
        <dbReference type="RuleBase" id="RU003844"/>
    </source>
</evidence>
<dbReference type="PANTHER" id="PTHR10972:SF15">
    <property type="entry name" value="OXYSTEROL-BINDING PROTEIN-RELATED PROTEIN 3"/>
    <property type="match status" value="1"/>
</dbReference>
<evidence type="ECO:0000313" key="8">
    <source>
        <dbReference type="Proteomes" id="UP000324091"/>
    </source>
</evidence>
<dbReference type="GO" id="GO:0031965">
    <property type="term" value="C:nuclear membrane"/>
    <property type="evidence" value="ECO:0007669"/>
    <property type="project" value="TreeGrafter"/>
</dbReference>
<keyword evidence="5" id="KW-0175">Coiled coil</keyword>
<feature type="region of interest" description="Disordered" evidence="6">
    <location>
        <begin position="547"/>
        <end position="583"/>
    </location>
</feature>
<dbReference type="PANTHER" id="PTHR10972">
    <property type="entry name" value="OXYSTEROL-BINDING PROTEIN-RELATED"/>
    <property type="match status" value="1"/>
</dbReference>
<dbReference type="Pfam" id="PF01237">
    <property type="entry name" value="Oxysterol_BP"/>
    <property type="match status" value="1"/>
</dbReference>
<sequence>MVTEEFTSFISQMFSSLSRSNSSSSSLHDIEKDSWEIVRGLREGVDHVPEPPKHEGEILKKRRWPLKGYNTVRANTRGVLKKAHSVHGGRAGQEEEEKEEEKEKEKQLRQTQDQDMFFSRYFSLDKGILKYSKCLADVSIKGIAEGTLMFVLAVFPRNIHLGAEGPRSLTTSLSLEKGKLRGSIDVGLSVMAIKKKSMRIDLDTEDNIYHLKLKEQDLFDNWVSKLRHHRLYRQKEIAAYEEVVCYPFHWRPNPPSVPDNAPIKKCMSIRRQSTVHTTAASPLTCSSQGKVAAWLHSSEDMDRCSKDISVCEDYLLELSHLQQNMEALHRTYSAPSIQMLQVSAYESPKKEKRLLKKWPVKHNNKDVKTTLQVPSCMPRLHASNPNLSTTLCNDKNEGESLPCGLDVTKLQEDFCRVASNLHSTMKSALSSMTSERERLKQYLDNDTSSPTSQQVVGLKNALAAAVAENSELKERLRKIHSESQIVEDVVVNVSPHVQKQDATAATHDLVQQVSCESRASVAESLYEFFDAQEFLLSTSSSEVDVSEDESCISDVSDNITTDNLNNEKDADQQNSSSVEEGSLVPVRRSCLPSPSPQINISLWDILRNNIGKELSKVKMPVQFNEPLNTLQRMCEELEYCELLEKAADTPDPFQRMVYIATFVVSIYTFSYYRIGGKPFNPVLGETYECDRPDKGFKFVAEQVSHHPPISACHAEAKDYVFWQDLRCKNKFWGKSMEIFPIGTTNVHLPKFGDHYEWKNVTSCIHNLLSGPRWIEHYGEINIKNNNSDICQCKITFIKSKYWNPRVNEVEAVITDRKGKVIHKLFGKWNEAIYCGEPPLATCVWKANTMPVDYEHHYGFSKFAIELNELEPSLKALLPPTDTRLRLDQRLLEEGNVEAAAEQKKRIEELQRERRKELEEKNLTHQPKFFRQVQQIHRILRYGEFNSSPLTAVLLFSCVHRKTSDDTWVSNNTYWELRKDPGFSQLDFPKLW</sequence>
<keyword evidence="4" id="KW-0445">Lipid transport</keyword>
<feature type="coiled-coil region" evidence="5">
    <location>
        <begin position="892"/>
        <end position="920"/>
    </location>
</feature>
<keyword evidence="4" id="KW-0813">Transport</keyword>
<feature type="region of interest" description="Disordered" evidence="6">
    <location>
        <begin position="80"/>
        <end position="111"/>
    </location>
</feature>
<dbReference type="Gene3D" id="2.40.160.120">
    <property type="match status" value="1"/>
</dbReference>
<evidence type="ECO:0000256" key="2">
    <source>
        <dbReference type="ARBA" id="ARBA00023121"/>
    </source>
</evidence>
<evidence type="ECO:0000256" key="1">
    <source>
        <dbReference type="ARBA" id="ARBA00008842"/>
    </source>
</evidence>
<accession>A0A5C6PKQ1</accession>
<evidence type="ECO:0000313" key="7">
    <source>
        <dbReference type="EMBL" id="TWW79308.1"/>
    </source>
</evidence>
<evidence type="ECO:0000256" key="5">
    <source>
        <dbReference type="SAM" id="Coils"/>
    </source>
</evidence>
<reference evidence="7 8" key="1">
    <citation type="submission" date="2019-04" db="EMBL/GenBank/DDBJ databases">
        <title>Chromosome genome assembly for Takifugu flavidus.</title>
        <authorList>
            <person name="Xiao S."/>
        </authorList>
    </citation>
    <scope>NUCLEOTIDE SEQUENCE [LARGE SCALE GENOMIC DNA]</scope>
    <source>
        <strain evidence="7">HTHZ2018</strain>
        <tissue evidence="7">Muscle</tissue>
    </source>
</reference>
<dbReference type="FunFam" id="2.40.160.120:FF:000001">
    <property type="entry name" value="Oxysterol-binding protein"/>
    <property type="match status" value="1"/>
</dbReference>
<dbReference type="EMBL" id="RHFK02000002">
    <property type="protein sequence ID" value="TWW79308.1"/>
    <property type="molecule type" value="Genomic_DNA"/>
</dbReference>
<keyword evidence="8" id="KW-1185">Reference proteome</keyword>
<comment type="similarity">
    <text evidence="1 3">Belongs to the OSBP family.</text>
</comment>
<comment type="caution">
    <text evidence="7">The sequence shown here is derived from an EMBL/GenBank/DDBJ whole genome shotgun (WGS) entry which is preliminary data.</text>
</comment>
<evidence type="ECO:0000256" key="6">
    <source>
        <dbReference type="SAM" id="MobiDB-lite"/>
    </source>
</evidence>
<feature type="coiled-coil region" evidence="5">
    <location>
        <begin position="455"/>
        <end position="482"/>
    </location>
</feature>
<dbReference type="InterPro" id="IPR037239">
    <property type="entry name" value="OSBP_sf"/>
</dbReference>
<dbReference type="Gene3D" id="3.30.70.3490">
    <property type="match status" value="1"/>
</dbReference>
<gene>
    <name evidence="7" type="ORF">D4764_10G0003380</name>
</gene>
<dbReference type="InterPro" id="IPR000648">
    <property type="entry name" value="Oxysterol-bd"/>
</dbReference>
<dbReference type="GO" id="GO:0120009">
    <property type="term" value="P:intermembrane lipid transfer"/>
    <property type="evidence" value="ECO:0007669"/>
    <property type="project" value="UniProtKB-ARBA"/>
</dbReference>